<dbReference type="PANTHER" id="PTHR14523">
    <property type="entry name" value="UNCHARACTERIZED PROTEIN C17ORF53 HOMOLOG"/>
    <property type="match status" value="1"/>
</dbReference>
<dbReference type="InterPro" id="IPR058570">
    <property type="entry name" value="HROB_OB"/>
</dbReference>
<dbReference type="Proteomes" id="UP000326759">
    <property type="component" value="Unassembled WGS sequence"/>
</dbReference>
<feature type="domain" description="Homologous recombination OB-fold protein OB-fold" evidence="2">
    <location>
        <begin position="78"/>
        <end position="172"/>
    </location>
</feature>
<dbReference type="EMBL" id="SEYY01018956">
    <property type="protein sequence ID" value="KAB7498816.1"/>
    <property type="molecule type" value="Genomic_DNA"/>
</dbReference>
<organism evidence="3 4">
    <name type="scientific">Armadillidium nasatum</name>
    <dbReference type="NCBI Taxonomy" id="96803"/>
    <lineage>
        <taxon>Eukaryota</taxon>
        <taxon>Metazoa</taxon>
        <taxon>Ecdysozoa</taxon>
        <taxon>Arthropoda</taxon>
        <taxon>Crustacea</taxon>
        <taxon>Multicrustacea</taxon>
        <taxon>Malacostraca</taxon>
        <taxon>Eumalacostraca</taxon>
        <taxon>Peracarida</taxon>
        <taxon>Isopoda</taxon>
        <taxon>Oniscidea</taxon>
        <taxon>Crinocheta</taxon>
        <taxon>Armadillidiidae</taxon>
        <taxon>Armadillidium</taxon>
    </lineage>
</organism>
<evidence type="ECO:0000313" key="4">
    <source>
        <dbReference type="Proteomes" id="UP000326759"/>
    </source>
</evidence>
<evidence type="ECO:0000256" key="1">
    <source>
        <dbReference type="SAM" id="MobiDB-lite"/>
    </source>
</evidence>
<name>A0A5N5SX51_9CRUS</name>
<feature type="compositionally biased region" description="Basic and acidic residues" evidence="1">
    <location>
        <begin position="327"/>
        <end position="337"/>
    </location>
</feature>
<feature type="non-terminal residue" evidence="3">
    <location>
        <position position="1"/>
    </location>
</feature>
<feature type="compositionally biased region" description="Low complexity" evidence="1">
    <location>
        <begin position="309"/>
        <end position="320"/>
    </location>
</feature>
<keyword evidence="4" id="KW-1185">Reference proteome</keyword>
<dbReference type="InterPro" id="IPR028045">
    <property type="entry name" value="HROB"/>
</dbReference>
<dbReference type="OrthoDB" id="21443at2759"/>
<evidence type="ECO:0000259" key="2">
    <source>
        <dbReference type="Pfam" id="PF15072"/>
    </source>
</evidence>
<evidence type="ECO:0000313" key="3">
    <source>
        <dbReference type="EMBL" id="KAB7498816.1"/>
    </source>
</evidence>
<gene>
    <name evidence="3" type="ORF">Anas_05355</name>
</gene>
<dbReference type="GO" id="GO:0000725">
    <property type="term" value="P:recombinational repair"/>
    <property type="evidence" value="ECO:0007669"/>
    <property type="project" value="InterPro"/>
</dbReference>
<proteinExistence type="predicted"/>
<accession>A0A5N5SX51</accession>
<dbReference type="PANTHER" id="PTHR14523:SF1">
    <property type="entry name" value="HOMOLOGOUS RECOMBINATION OB-FOLD PROTEIN"/>
    <property type="match status" value="1"/>
</dbReference>
<protein>
    <recommendedName>
        <fullName evidence="2">Homologous recombination OB-fold protein OB-fold domain-containing protein</fullName>
    </recommendedName>
</protein>
<sequence>NELPVKPSLISLERSEFSKEENNQTICSQTTAQDFASGPWKEMYLDLSLLTDVSNFFKNHNIKSFSRKNPLRSQASIRKVNCIAVMVRSLDLSHRDATSIFCDQTGEIRGTISTDVIEKYGELICAGTVFVLKDATILSPPVFQSGVGVLAQLKKHYLTVTLNSIVTIYSPNDDNGSVNKTKVLILENAEFEALLSSRDDDDKERKELIENVENEPRITIFENIGSEKNKNSPTVIKYSGNTNFKSPYANKNKAIPNTISQNVTARLTPKNLTTTTTTNKSFTVSSNNFPFNSVNNSFNMPSNNSNSFNVKFKNLKSNSSGSNTSNAKDKGLPNEDNRSFISAKNTLVDSIDDDDELDTLLASIDTDTL</sequence>
<dbReference type="Pfam" id="PF15072">
    <property type="entry name" value="HROB"/>
    <property type="match status" value="1"/>
</dbReference>
<dbReference type="AlphaFoldDB" id="A0A5N5SX51"/>
<reference evidence="3 4" key="1">
    <citation type="journal article" date="2019" name="PLoS Biol.">
        <title>Sex chromosomes control vertical transmission of feminizing Wolbachia symbionts in an isopod.</title>
        <authorList>
            <person name="Becking T."/>
            <person name="Chebbi M.A."/>
            <person name="Giraud I."/>
            <person name="Moumen B."/>
            <person name="Laverre T."/>
            <person name="Caubet Y."/>
            <person name="Peccoud J."/>
            <person name="Gilbert C."/>
            <person name="Cordaux R."/>
        </authorList>
    </citation>
    <scope>NUCLEOTIDE SEQUENCE [LARGE SCALE GENOMIC DNA]</scope>
    <source>
        <strain evidence="3">ANa2</strain>
        <tissue evidence="3">Whole body excluding digestive tract and cuticle</tissue>
    </source>
</reference>
<comment type="caution">
    <text evidence="3">The sequence shown here is derived from an EMBL/GenBank/DDBJ whole genome shotgun (WGS) entry which is preliminary data.</text>
</comment>
<feature type="region of interest" description="Disordered" evidence="1">
    <location>
        <begin position="309"/>
        <end position="337"/>
    </location>
</feature>